<evidence type="ECO:0000256" key="2">
    <source>
        <dbReference type="ARBA" id="ARBA00022553"/>
    </source>
</evidence>
<dbReference type="InterPro" id="IPR036291">
    <property type="entry name" value="NAD(P)-bd_dom_sf"/>
</dbReference>
<evidence type="ECO:0000256" key="3">
    <source>
        <dbReference type="ARBA" id="ARBA00022679"/>
    </source>
</evidence>
<dbReference type="InterPro" id="IPR032821">
    <property type="entry name" value="PKS_assoc"/>
</dbReference>
<dbReference type="SUPFAM" id="SSF51735">
    <property type="entry name" value="NAD(P)-binding Rossmann-fold domains"/>
    <property type="match status" value="2"/>
</dbReference>
<evidence type="ECO:0000256" key="4">
    <source>
        <dbReference type="PROSITE-ProRule" id="PRU01363"/>
    </source>
</evidence>
<feature type="domain" description="PKS/mFAS DH" evidence="7">
    <location>
        <begin position="940"/>
        <end position="1223"/>
    </location>
</feature>
<dbReference type="InterPro" id="IPR020841">
    <property type="entry name" value="PKS_Beta-ketoAc_synthase_dom"/>
</dbReference>
<dbReference type="GO" id="GO:0005886">
    <property type="term" value="C:plasma membrane"/>
    <property type="evidence" value="ECO:0007669"/>
    <property type="project" value="TreeGrafter"/>
</dbReference>
<evidence type="ECO:0000259" key="7">
    <source>
        <dbReference type="PROSITE" id="PS52019"/>
    </source>
</evidence>
<dbReference type="InterPro" id="IPR014030">
    <property type="entry name" value="Ketoacyl_synth_N"/>
</dbReference>
<dbReference type="GO" id="GO:0071770">
    <property type="term" value="P:DIM/DIP cell wall layer assembly"/>
    <property type="evidence" value="ECO:0007669"/>
    <property type="project" value="TreeGrafter"/>
</dbReference>
<dbReference type="InterPro" id="IPR020807">
    <property type="entry name" value="PKS_DH"/>
</dbReference>
<feature type="domain" description="Carrier" evidence="5">
    <location>
        <begin position="1671"/>
        <end position="1748"/>
    </location>
</feature>
<proteinExistence type="predicted"/>
<dbReference type="SMART" id="SM01294">
    <property type="entry name" value="PKS_PP_betabranch"/>
    <property type="match status" value="1"/>
</dbReference>
<dbReference type="PROSITE" id="PS00012">
    <property type="entry name" value="PHOSPHOPANTETHEINE"/>
    <property type="match status" value="1"/>
</dbReference>
<dbReference type="GO" id="GO:0005737">
    <property type="term" value="C:cytoplasm"/>
    <property type="evidence" value="ECO:0007669"/>
    <property type="project" value="TreeGrafter"/>
</dbReference>
<dbReference type="InterPro" id="IPR001227">
    <property type="entry name" value="Ac_transferase_dom_sf"/>
</dbReference>
<dbReference type="InterPro" id="IPR013968">
    <property type="entry name" value="PKS_KR"/>
</dbReference>
<dbReference type="InterPro" id="IPR029058">
    <property type="entry name" value="AB_hydrolase_fold"/>
</dbReference>
<keyword evidence="1" id="KW-0596">Phosphopantetheine</keyword>
<dbReference type="InterPro" id="IPR036736">
    <property type="entry name" value="ACP-like_sf"/>
</dbReference>
<dbReference type="GO" id="GO:0004312">
    <property type="term" value="F:fatty acid synthase activity"/>
    <property type="evidence" value="ECO:0007669"/>
    <property type="project" value="TreeGrafter"/>
</dbReference>
<dbReference type="InterPro" id="IPR014031">
    <property type="entry name" value="Ketoacyl_synth_C"/>
</dbReference>
<dbReference type="InterPro" id="IPR049552">
    <property type="entry name" value="PKS_DH_N"/>
</dbReference>
<dbReference type="Gene3D" id="3.40.366.10">
    <property type="entry name" value="Malonyl-Coenzyme A Acyl Carrier Protein, domain 2"/>
    <property type="match status" value="1"/>
</dbReference>
<dbReference type="PANTHER" id="PTHR43775">
    <property type="entry name" value="FATTY ACID SYNTHASE"/>
    <property type="match status" value="1"/>
</dbReference>
<dbReference type="FunFam" id="3.40.47.10:FF:000019">
    <property type="entry name" value="Polyketide synthase type I"/>
    <property type="match status" value="1"/>
</dbReference>
<dbReference type="Pfam" id="PF00698">
    <property type="entry name" value="Acyl_transf_1"/>
    <property type="match status" value="1"/>
</dbReference>
<dbReference type="GO" id="GO:0031177">
    <property type="term" value="F:phosphopantetheine binding"/>
    <property type="evidence" value="ECO:0007669"/>
    <property type="project" value="InterPro"/>
</dbReference>
<feature type="region of interest" description="C-terminal hotdog fold" evidence="4">
    <location>
        <begin position="1074"/>
        <end position="1223"/>
    </location>
</feature>
<organism evidence="8 9">
    <name type="scientific">Amycolatopsis acidicola</name>
    <dbReference type="NCBI Taxonomy" id="2596893"/>
    <lineage>
        <taxon>Bacteria</taxon>
        <taxon>Bacillati</taxon>
        <taxon>Actinomycetota</taxon>
        <taxon>Actinomycetes</taxon>
        <taxon>Pseudonocardiales</taxon>
        <taxon>Pseudonocardiaceae</taxon>
        <taxon>Amycolatopsis</taxon>
    </lineage>
</organism>
<dbReference type="InterPro" id="IPR016036">
    <property type="entry name" value="Malonyl_transacylase_ACP-bd"/>
</dbReference>
<evidence type="ECO:0000313" key="9">
    <source>
        <dbReference type="Proteomes" id="UP000319769"/>
    </source>
</evidence>
<dbReference type="PANTHER" id="PTHR43775:SF37">
    <property type="entry name" value="SI:DKEY-61P9.11"/>
    <property type="match status" value="1"/>
</dbReference>
<name>A0A5N0VHP6_9PSEU</name>
<comment type="caution">
    <text evidence="4">Lacks conserved residue(s) required for the propagation of feature annotation.</text>
</comment>
<protein>
    <submittedName>
        <fullName evidence="8">Acyltransferase domain-containing protein</fullName>
    </submittedName>
</protein>
<dbReference type="InterPro" id="IPR009081">
    <property type="entry name" value="PP-bd_ACP"/>
</dbReference>
<dbReference type="Pfam" id="PF00975">
    <property type="entry name" value="Thioesterase"/>
    <property type="match status" value="1"/>
</dbReference>
<feature type="domain" description="Carrier" evidence="5">
    <location>
        <begin position="5"/>
        <end position="79"/>
    </location>
</feature>
<dbReference type="Pfam" id="PF08659">
    <property type="entry name" value="KR"/>
    <property type="match status" value="1"/>
</dbReference>
<dbReference type="InterPro" id="IPR049551">
    <property type="entry name" value="PKS_DH_C"/>
</dbReference>
<dbReference type="Gene3D" id="3.40.50.1820">
    <property type="entry name" value="alpha/beta hydrolase"/>
    <property type="match status" value="1"/>
</dbReference>
<dbReference type="Pfam" id="PF16197">
    <property type="entry name" value="KAsynt_C_assoc"/>
    <property type="match status" value="1"/>
</dbReference>
<dbReference type="GO" id="GO:0004315">
    <property type="term" value="F:3-oxoacyl-[acyl-carrier-protein] synthase activity"/>
    <property type="evidence" value="ECO:0007669"/>
    <property type="project" value="InterPro"/>
</dbReference>
<evidence type="ECO:0000256" key="1">
    <source>
        <dbReference type="ARBA" id="ARBA00022450"/>
    </source>
</evidence>
<dbReference type="InterPro" id="IPR042104">
    <property type="entry name" value="PKS_dehydratase_sf"/>
</dbReference>
<dbReference type="InterPro" id="IPR001031">
    <property type="entry name" value="Thioesterase"/>
</dbReference>
<dbReference type="Proteomes" id="UP000319769">
    <property type="component" value="Unassembled WGS sequence"/>
</dbReference>
<keyword evidence="2" id="KW-0597">Phosphoprotein</keyword>
<dbReference type="PROSITE" id="PS00606">
    <property type="entry name" value="KS3_1"/>
    <property type="match status" value="1"/>
</dbReference>
<keyword evidence="8" id="KW-0012">Acyltransferase</keyword>
<feature type="region of interest" description="N-terminal hotdog fold" evidence="4">
    <location>
        <begin position="940"/>
        <end position="1061"/>
    </location>
</feature>
<dbReference type="InterPro" id="IPR018201">
    <property type="entry name" value="Ketoacyl_synth_AS"/>
</dbReference>
<keyword evidence="9" id="KW-1185">Reference proteome</keyword>
<dbReference type="SMART" id="SM00827">
    <property type="entry name" value="PKS_AT"/>
    <property type="match status" value="1"/>
</dbReference>
<dbReference type="Pfam" id="PF21089">
    <property type="entry name" value="PKS_DH_N"/>
    <property type="match status" value="1"/>
</dbReference>
<accession>A0A5N0VHP6</accession>
<dbReference type="Gene3D" id="3.40.50.720">
    <property type="entry name" value="NAD(P)-binding Rossmann-like Domain"/>
    <property type="match status" value="1"/>
</dbReference>
<gene>
    <name evidence="8" type="ORF">FPZ12_004700</name>
</gene>
<dbReference type="Gene3D" id="3.10.129.110">
    <property type="entry name" value="Polyketide synthase dehydratase"/>
    <property type="match status" value="1"/>
</dbReference>
<dbReference type="SUPFAM" id="SSF53901">
    <property type="entry name" value="Thiolase-like"/>
    <property type="match status" value="1"/>
</dbReference>
<keyword evidence="3" id="KW-0808">Transferase</keyword>
<dbReference type="PROSITE" id="PS50075">
    <property type="entry name" value="CARRIER"/>
    <property type="match status" value="3"/>
</dbReference>
<dbReference type="InterPro" id="IPR020806">
    <property type="entry name" value="PKS_PP-bd"/>
</dbReference>
<dbReference type="Gene3D" id="1.10.1200.10">
    <property type="entry name" value="ACP-like"/>
    <property type="match status" value="3"/>
</dbReference>
<dbReference type="EMBL" id="VMNW02000004">
    <property type="protein sequence ID" value="KAA9165879.1"/>
    <property type="molecule type" value="Genomic_DNA"/>
</dbReference>
<dbReference type="Pfam" id="PF00109">
    <property type="entry name" value="ketoacyl-synt"/>
    <property type="match status" value="1"/>
</dbReference>
<dbReference type="GO" id="GO:0006633">
    <property type="term" value="P:fatty acid biosynthetic process"/>
    <property type="evidence" value="ECO:0007669"/>
    <property type="project" value="InterPro"/>
</dbReference>
<dbReference type="SUPFAM" id="SSF53474">
    <property type="entry name" value="alpha/beta-Hydrolases"/>
    <property type="match status" value="1"/>
</dbReference>
<dbReference type="SUPFAM" id="SSF55048">
    <property type="entry name" value="Probable ACP-binding domain of malonyl-CoA ACP transacylase"/>
    <property type="match status" value="1"/>
</dbReference>
<dbReference type="CDD" id="cd08955">
    <property type="entry name" value="KR_2_FAS_SDR_x"/>
    <property type="match status" value="1"/>
</dbReference>
<feature type="domain" description="Carrier" evidence="5">
    <location>
        <begin position="1763"/>
        <end position="1837"/>
    </location>
</feature>
<dbReference type="InterPro" id="IPR006162">
    <property type="entry name" value="Ppantetheine_attach_site"/>
</dbReference>
<dbReference type="Pfam" id="PF00550">
    <property type="entry name" value="PP-binding"/>
    <property type="match status" value="3"/>
</dbReference>
<reference evidence="8" key="1">
    <citation type="submission" date="2019-09" db="EMBL/GenBank/DDBJ databases">
        <authorList>
            <person name="Teo W.F.A."/>
            <person name="Duangmal K."/>
        </authorList>
    </citation>
    <scope>NUCLEOTIDE SEQUENCE [LARGE SCALE GENOMIC DNA]</scope>
    <source>
        <strain evidence="8">K81G1</strain>
    </source>
</reference>
<dbReference type="PROSITE" id="PS52019">
    <property type="entry name" value="PKS_MFAS_DH"/>
    <property type="match status" value="1"/>
</dbReference>
<sequence length="2117" mass="224903">MTGADELRDWLVGQVAEACFLDEDEIDPARPLDEYGLSSRDAVEISGALEEFLDTTLPTTLLWDHPTIERLVTALTEESPVDEKPESPADESDPIAVVGLGCRLPGGVRGPEQLWQLLTEGRHAISEVPAERWAEYGDVPDGTTRWGGFLDDVAGFDAEFFGIAPREAARMDPQQRMLLEVAWEALEHAGIPPESLRGSETGVFVGVSGTEYGARSIADLSAVDPWVGTGAALSITANRLSYVLDLRGPSMAIDTACSSSLTAVHLAAQSLRSGESEVALVGGANLLLGPGVTASFDEMGISSADGRCKPFSADADGIARAEGAGVVVLKRLSDAQAAGDRVLALIRGSAGNSDGRSNGLTAPNSEAQQALLRTAYRQAGVAPSDVDYVEAHGTGTLLGDPIEARALGAVLGAGRERPLLIGSVKSNLGHLEAAAGIVGLIKTVLALCHGEIPASINYTAPNPHIPFEDLGLAVAARPTPWPEKARPSIAGVSGFGFGGTNAHVVLSQAASESTVDSPDGIHRFLLGAESDERLHEYAEQLASWAGTGAGRLADIDATLRRRLGGRRRTAVVARSHEELAQGLRDLKPTGVSESGTGTVFVFSGHGSQWAGMGRRLLGEEPVFAAAIDRLDPLIKAEAGFSLRADLEAGVEASTMDHVQPLVFGIQLALADLWAQHGVRPDAVIGHSFGEVAAAVVAGALTEADGARVVALRSRLLASLAGDGAMALLEVGAEEAAALVANLSEVDVAVLTSPGQTVIAGNAEQVRRVVSVVDSRGKLAKLIKLDVAAHSPIVDGVTGTLAEGLAGLSAKPPSITFYSTVLDGVPSFDPEYWAKNLRNPVRFSAAVDAAKHDGYRTFVELSPHPVLRHALHDNVAGALVLSSLRNCPDETAHFHGQLAAFELAGQADAPRTGKIIDLPTTPWRHVRHWLQAPAPVAAGEHPLLGTHAELPDDGKHLWRAELGTAAHPWLADHRLDGRPVLPSSAYLEMASAAAHRVFETEQVTLRGVTLHRPLTLREQTSVTTTFTPGEPGRGSIRVHTKAPDGTWQLHATAEAEAAHPVGAEDCVSEVDEDEFAPVSTTDVHSQLASLGLSYGPAFSGMRNARASTRAGDHRLRAVAEVSLPEAAPKLSRLRLHPAFVESCLQVFAAALFDPDATEVRIPVEYGTVRCGGDPARGVLVHVSAIEHPDRAGWIGELHLVDEQGLVLLEINDVFVRAAGHDEIAAPLTGKLLEAAWRPTPLRAGGKPTGPLLVLSEQTTPLAAALGAMQGGYDAEIGAETVLFVLPRRGSLADAERAVLAVANAVRRMVEARPPRLLLVTTGAFSVSPGEVAEPAFASLRGLVRVLACEHPELRAGIVDLDPLWTPEEAAAALRQEVAAGTEDEVAWRSGTRHARRLDWVPEAAAGPAVVRPDGGYVITGGLGGLGIFLAGWLAERGAGKIVLNGRSEPKPAAREAIEAITGTRIEVVLGDIAEPGVAERLIEAAGPNVRGVIHAAAVLDDRTTTRLDADTLHKSWLPKAYGAWRLHEATRDLDLDWWIGFSSAAALHGSPGQPSYAAGNAYLDALVEMRRAQGLPATSIAWGTWAEIGAAAALDIPWLHPIRPAEGIEVLTAAMGRDLVHVGALRLNIPRLVTAFPQLTTIPFFSSLLGDHAPATDDWPGVARLRKLQPEAARATASAQLRSRVASVLGFSKERLDVTSPLSGLGVDSLLAVRIRNAVQHDFELSLPVSLLLRGASVAETEQWLFDELGVGGGSVPVSPAKVGPRDAAERLVASAWRDVLGEEVGVTQDFYGVGGDRKRAERVTALLTERSGRELTISELFEHPTIERMAAHLREDEHGGSPLRVLRGQGSKAPLFFFHPGGGDTGVYAQLTQLLDPAVPVYGFDRLEGISAVEDRVRAYLPELREVQPHGPYRLAGWSFGGFLAFEMAQQLRAAGEQVEVLALIDSIIPLPNETGLSDVELTELRFERFGDFLEASYGRKIELPYQLLARMDDEGQVQVVVDTMRAEGLVNGAVSDAILNHQRTSLLDTRSLERYTPRRYDGPVSFFSAAEQTPGGLRDHRFDRRDEARGWDEVCPDLDVMSVPGHHLSLLDPPHVDEIGKRLNGILAGTRLGVAR</sequence>
<dbReference type="SMART" id="SM00825">
    <property type="entry name" value="PKS_KS"/>
    <property type="match status" value="1"/>
</dbReference>
<dbReference type="SMART" id="SM00826">
    <property type="entry name" value="PKS_DH"/>
    <property type="match status" value="1"/>
</dbReference>
<evidence type="ECO:0000259" key="6">
    <source>
        <dbReference type="PROSITE" id="PS52004"/>
    </source>
</evidence>
<dbReference type="InterPro" id="IPR050091">
    <property type="entry name" value="PKS_NRPS_Biosynth_Enz"/>
</dbReference>
<dbReference type="InterPro" id="IPR057326">
    <property type="entry name" value="KR_dom"/>
</dbReference>
<comment type="caution">
    <text evidence="8">The sequence shown here is derived from an EMBL/GenBank/DDBJ whole genome shotgun (WGS) entry which is preliminary data.</text>
</comment>
<dbReference type="SMART" id="SM00822">
    <property type="entry name" value="PKS_KR"/>
    <property type="match status" value="1"/>
</dbReference>
<dbReference type="InterPro" id="IPR049900">
    <property type="entry name" value="PKS_mFAS_DH"/>
</dbReference>
<dbReference type="SUPFAM" id="SSF47336">
    <property type="entry name" value="ACP-like"/>
    <property type="match status" value="3"/>
</dbReference>
<dbReference type="Pfam" id="PF14765">
    <property type="entry name" value="PS-DH"/>
    <property type="match status" value="1"/>
</dbReference>
<feature type="domain" description="Ketosynthase family 3 (KS3)" evidence="6">
    <location>
        <begin position="92"/>
        <end position="508"/>
    </location>
</feature>
<dbReference type="SMART" id="SM00823">
    <property type="entry name" value="PKS_PP"/>
    <property type="match status" value="3"/>
</dbReference>
<dbReference type="Pfam" id="PF02801">
    <property type="entry name" value="Ketoacyl-synt_C"/>
    <property type="match status" value="1"/>
</dbReference>
<dbReference type="OrthoDB" id="9778690at2"/>
<evidence type="ECO:0000313" key="8">
    <source>
        <dbReference type="EMBL" id="KAA9165879.1"/>
    </source>
</evidence>
<dbReference type="SUPFAM" id="SSF52151">
    <property type="entry name" value="FabD/lysophospholipase-like"/>
    <property type="match status" value="1"/>
</dbReference>
<dbReference type="Gene3D" id="3.30.70.250">
    <property type="entry name" value="Malonyl-CoA ACP transacylase, ACP-binding"/>
    <property type="match status" value="1"/>
</dbReference>
<dbReference type="InterPro" id="IPR014043">
    <property type="entry name" value="Acyl_transferase_dom"/>
</dbReference>
<dbReference type="CDD" id="cd00833">
    <property type="entry name" value="PKS"/>
    <property type="match status" value="1"/>
</dbReference>
<dbReference type="PROSITE" id="PS52004">
    <property type="entry name" value="KS3_2"/>
    <property type="match status" value="1"/>
</dbReference>
<dbReference type="InterPro" id="IPR016035">
    <property type="entry name" value="Acyl_Trfase/lysoPLipase"/>
</dbReference>
<evidence type="ECO:0000259" key="5">
    <source>
        <dbReference type="PROSITE" id="PS50075"/>
    </source>
</evidence>
<dbReference type="Gene3D" id="3.40.47.10">
    <property type="match status" value="1"/>
</dbReference>
<dbReference type="InterPro" id="IPR016039">
    <property type="entry name" value="Thiolase-like"/>
</dbReference>